<feature type="domain" description="WRKY19-like zinc finger" evidence="1">
    <location>
        <begin position="36"/>
        <end position="59"/>
    </location>
</feature>
<evidence type="ECO:0000313" key="2">
    <source>
        <dbReference type="EnsemblProtists" id="Phyra76678"/>
    </source>
</evidence>
<reference evidence="2" key="2">
    <citation type="submission" date="2015-06" db="UniProtKB">
        <authorList>
            <consortium name="EnsemblProtists"/>
        </authorList>
    </citation>
    <scope>IDENTIFICATION</scope>
    <source>
        <strain evidence="2">Pr102</strain>
    </source>
</reference>
<dbReference type="VEuPathDB" id="FungiDB:KRP22_11566"/>
<keyword evidence="3" id="KW-1185">Reference proteome</keyword>
<evidence type="ECO:0000259" key="1">
    <source>
        <dbReference type="Pfam" id="PF24906"/>
    </source>
</evidence>
<dbReference type="InParanoid" id="H3GKB0"/>
<reference evidence="3" key="1">
    <citation type="journal article" date="2006" name="Science">
        <title>Phytophthora genome sequences uncover evolutionary origins and mechanisms of pathogenesis.</title>
        <authorList>
            <person name="Tyler B.M."/>
            <person name="Tripathy S."/>
            <person name="Zhang X."/>
            <person name="Dehal P."/>
            <person name="Jiang R.H."/>
            <person name="Aerts A."/>
            <person name="Arredondo F.D."/>
            <person name="Baxter L."/>
            <person name="Bensasson D."/>
            <person name="Beynon J.L."/>
            <person name="Chapman J."/>
            <person name="Damasceno C.M."/>
            <person name="Dorrance A.E."/>
            <person name="Dou D."/>
            <person name="Dickerman A.W."/>
            <person name="Dubchak I.L."/>
            <person name="Garbelotto M."/>
            <person name="Gijzen M."/>
            <person name="Gordon S.G."/>
            <person name="Govers F."/>
            <person name="Grunwald N.J."/>
            <person name="Huang W."/>
            <person name="Ivors K.L."/>
            <person name="Jones R.W."/>
            <person name="Kamoun S."/>
            <person name="Krampis K."/>
            <person name="Lamour K.H."/>
            <person name="Lee M.K."/>
            <person name="McDonald W.H."/>
            <person name="Medina M."/>
            <person name="Meijer H.J."/>
            <person name="Nordberg E.K."/>
            <person name="Maclean D.J."/>
            <person name="Ospina-Giraldo M.D."/>
            <person name="Morris P.F."/>
            <person name="Phuntumart V."/>
            <person name="Putnam N.H."/>
            <person name="Rash S."/>
            <person name="Rose J.K."/>
            <person name="Sakihama Y."/>
            <person name="Salamov A.A."/>
            <person name="Savidor A."/>
            <person name="Scheuring C.F."/>
            <person name="Smith B.M."/>
            <person name="Sobral B.W."/>
            <person name="Terry A."/>
            <person name="Torto-Alalibo T.A."/>
            <person name="Win J."/>
            <person name="Xu Z."/>
            <person name="Zhang H."/>
            <person name="Grigoriev I.V."/>
            <person name="Rokhsar D.S."/>
            <person name="Boore J.L."/>
        </authorList>
    </citation>
    <scope>NUCLEOTIDE SEQUENCE [LARGE SCALE GENOMIC DNA]</scope>
    <source>
        <strain evidence="3">Pr102</strain>
    </source>
</reference>
<feature type="domain" description="WRKY19-like zinc finger" evidence="1">
    <location>
        <begin position="14"/>
        <end position="35"/>
    </location>
</feature>
<accession>H3GKB0</accession>
<dbReference type="Pfam" id="PF24906">
    <property type="entry name" value="Zf_WRKY19"/>
    <property type="match status" value="3"/>
</dbReference>
<feature type="domain" description="WRKY19-like zinc finger" evidence="1">
    <location>
        <begin position="60"/>
        <end position="83"/>
    </location>
</feature>
<sequence length="240" mass="25760">MPTPSARRNANRARCQFAGCDKFAQTRGLCKAHGGGSRCRDPNCNKLAQSRGLCIAHGGGRRCQFEGCKKLAQSKGYCISHGGGRRCTIPNCEKFSQVKGRCKSHSKLLSTDSYSPTHGVVTPPSSSGKLSISPVSTKLSIDFLVNPLSRSSSIGDKAPIQQQMQVPTLRPITQLANPFTSATMGCNPRYGAQVLGNQRSLLSFLEPHAAAPSYPAPQPQYAAVPGHFQTPVLPSLTMYR</sequence>
<dbReference type="PANTHER" id="PTHR31827:SF1">
    <property type="entry name" value="EMB|CAB89363.1"/>
    <property type="match status" value="1"/>
</dbReference>
<dbReference type="HOGENOM" id="CLU_111803_0_0_1"/>
<dbReference type="Proteomes" id="UP000005238">
    <property type="component" value="Unassembled WGS sequence"/>
</dbReference>
<dbReference type="OMA" id="HCNKLAQ"/>
<dbReference type="eggNOG" id="ENOG502S0WU">
    <property type="taxonomic scope" value="Eukaryota"/>
</dbReference>
<dbReference type="InterPro" id="IPR056866">
    <property type="entry name" value="Znf_WRKY19"/>
</dbReference>
<organism evidence="2 3">
    <name type="scientific">Phytophthora ramorum</name>
    <name type="common">Sudden oak death agent</name>
    <dbReference type="NCBI Taxonomy" id="164328"/>
    <lineage>
        <taxon>Eukaryota</taxon>
        <taxon>Sar</taxon>
        <taxon>Stramenopiles</taxon>
        <taxon>Oomycota</taxon>
        <taxon>Peronosporomycetes</taxon>
        <taxon>Peronosporales</taxon>
        <taxon>Peronosporaceae</taxon>
        <taxon>Phytophthora</taxon>
    </lineage>
</organism>
<dbReference type="VEuPathDB" id="FungiDB:KRP23_11206"/>
<dbReference type="EMBL" id="DS566016">
    <property type="status" value="NOT_ANNOTATED_CDS"/>
    <property type="molecule type" value="Genomic_DNA"/>
</dbReference>
<name>H3GKB0_PHYRM</name>
<dbReference type="VEuPathDB" id="FungiDB:KRP23_10318"/>
<evidence type="ECO:0000313" key="3">
    <source>
        <dbReference type="Proteomes" id="UP000005238"/>
    </source>
</evidence>
<dbReference type="PANTHER" id="PTHR31827">
    <property type="entry name" value="EMB|CAB89363.1"/>
    <property type="match status" value="1"/>
</dbReference>
<dbReference type="AlphaFoldDB" id="H3GKB0"/>
<dbReference type="VEuPathDB" id="FungiDB:KRP22_10782"/>
<protein>
    <recommendedName>
        <fullName evidence="1">WRKY19-like zinc finger domain-containing protein</fullName>
    </recommendedName>
</protein>
<proteinExistence type="predicted"/>
<dbReference type="EnsemblProtists" id="Phyra76678">
    <property type="protein sequence ID" value="Phyra76678"/>
    <property type="gene ID" value="Phyra76678"/>
</dbReference>